<gene>
    <name evidence="2" type="ORF">RirG_188110</name>
</gene>
<dbReference type="EMBL" id="JEMT01026365">
    <property type="protein sequence ID" value="EXX59547.1"/>
    <property type="molecule type" value="Genomic_DNA"/>
</dbReference>
<dbReference type="HOGENOM" id="CLU_1230486_0_0_1"/>
<protein>
    <submittedName>
        <fullName evidence="2">Uncharacterized protein</fullName>
    </submittedName>
</protein>
<keyword evidence="3" id="KW-1185">Reference proteome</keyword>
<dbReference type="Proteomes" id="UP000022910">
    <property type="component" value="Unassembled WGS sequence"/>
</dbReference>
<feature type="compositionally biased region" description="Basic and acidic residues" evidence="1">
    <location>
        <begin position="112"/>
        <end position="121"/>
    </location>
</feature>
<dbReference type="OrthoDB" id="2410655at2759"/>
<accession>A0A015IQR8</accession>
<dbReference type="SMR" id="A0A015IQR8"/>
<organism evidence="2 3">
    <name type="scientific">Rhizophagus irregularis (strain DAOM 197198w)</name>
    <name type="common">Glomus intraradices</name>
    <dbReference type="NCBI Taxonomy" id="1432141"/>
    <lineage>
        <taxon>Eukaryota</taxon>
        <taxon>Fungi</taxon>
        <taxon>Fungi incertae sedis</taxon>
        <taxon>Mucoromycota</taxon>
        <taxon>Glomeromycotina</taxon>
        <taxon>Glomeromycetes</taxon>
        <taxon>Glomerales</taxon>
        <taxon>Glomeraceae</taxon>
        <taxon>Rhizophagus</taxon>
    </lineage>
</organism>
<evidence type="ECO:0000256" key="1">
    <source>
        <dbReference type="SAM" id="MobiDB-lite"/>
    </source>
</evidence>
<comment type="caution">
    <text evidence="2">The sequence shown here is derived from an EMBL/GenBank/DDBJ whole genome shotgun (WGS) entry which is preliminary data.</text>
</comment>
<evidence type="ECO:0000313" key="2">
    <source>
        <dbReference type="EMBL" id="EXX59547.1"/>
    </source>
</evidence>
<name>A0A015IQR8_RHIIW</name>
<feature type="compositionally biased region" description="Basic and acidic residues" evidence="1">
    <location>
        <begin position="130"/>
        <end position="142"/>
    </location>
</feature>
<sequence>MVKKAIKETHGIIKQQGEDIKSFIPIMQKHLEFMKEFQNKMEIMGNKMGVMKNEMEVMQNEINKMKILCEYRDWIRNYIIIVKREAKFNNEELDCITDYWEKEQEDEEQKDEEQKEEKQEDEKQEDEKQEDEKVDKRQKDKKEKNNVTIKLKKLEVFLQNDSLTLSEFMKLFRVREESNNTLHRDVRNLRKEKDKLKDGNFSKDLEQIKESLDKILDAILIQVKQ</sequence>
<proteinExistence type="predicted"/>
<evidence type="ECO:0000313" key="3">
    <source>
        <dbReference type="Proteomes" id="UP000022910"/>
    </source>
</evidence>
<feature type="region of interest" description="Disordered" evidence="1">
    <location>
        <begin position="102"/>
        <end position="142"/>
    </location>
</feature>
<dbReference type="AlphaFoldDB" id="A0A015IQR8"/>
<reference evidence="2 3" key="1">
    <citation type="submission" date="2014-02" db="EMBL/GenBank/DDBJ databases">
        <title>Single nucleus genome sequencing reveals high similarity among nuclei of an endomycorrhizal fungus.</title>
        <authorList>
            <person name="Lin K."/>
            <person name="Geurts R."/>
            <person name="Zhang Z."/>
            <person name="Limpens E."/>
            <person name="Saunders D.G."/>
            <person name="Mu D."/>
            <person name="Pang E."/>
            <person name="Cao H."/>
            <person name="Cha H."/>
            <person name="Lin T."/>
            <person name="Zhou Q."/>
            <person name="Shang Y."/>
            <person name="Li Y."/>
            <person name="Ivanov S."/>
            <person name="Sharma T."/>
            <person name="Velzen R.V."/>
            <person name="Ruijter N.D."/>
            <person name="Aanen D.K."/>
            <person name="Win J."/>
            <person name="Kamoun S."/>
            <person name="Bisseling T."/>
            <person name="Huang S."/>
        </authorList>
    </citation>
    <scope>NUCLEOTIDE SEQUENCE [LARGE SCALE GENOMIC DNA]</scope>
    <source>
        <strain evidence="3">DAOM197198w</strain>
    </source>
</reference>